<dbReference type="FunFam" id="2.60.120.10:FF:000189">
    <property type="entry name" value="Cysteine dioxygenase"/>
    <property type="match status" value="1"/>
</dbReference>
<name>A0A9W9GVN6_9EURO</name>
<keyword evidence="7 11" id="KW-0560">Oxidoreductase</keyword>
<evidence type="ECO:0000313" key="12">
    <source>
        <dbReference type="EMBL" id="KAJ5130919.1"/>
    </source>
</evidence>
<feature type="binding site" evidence="10">
    <location>
        <position position="156"/>
    </location>
    <ligand>
        <name>Fe cation</name>
        <dbReference type="ChEBI" id="CHEBI:24875"/>
        <note>catalytic</note>
    </ligand>
</feature>
<dbReference type="InterPro" id="IPR014710">
    <property type="entry name" value="RmlC-like_jellyroll"/>
</dbReference>
<dbReference type="Proteomes" id="UP001149079">
    <property type="component" value="Unassembled WGS sequence"/>
</dbReference>
<keyword evidence="4 10" id="KW-0479">Metal-binding</keyword>
<reference evidence="12" key="1">
    <citation type="submission" date="2022-11" db="EMBL/GenBank/DDBJ databases">
        <authorList>
            <person name="Petersen C."/>
        </authorList>
    </citation>
    <scope>NUCLEOTIDE SEQUENCE</scope>
    <source>
        <strain evidence="12">IBT 22155</strain>
    </source>
</reference>
<dbReference type="GO" id="GO:0019448">
    <property type="term" value="P:L-cysteine catabolic process"/>
    <property type="evidence" value="ECO:0007669"/>
    <property type="project" value="TreeGrafter"/>
</dbReference>
<dbReference type="EMBL" id="JAPQKL010000005">
    <property type="protein sequence ID" value="KAJ5130919.1"/>
    <property type="molecule type" value="Genomic_DNA"/>
</dbReference>
<dbReference type="AlphaFoldDB" id="A0A9W9GVN6"/>
<feature type="binding site" evidence="10">
    <location>
        <position position="99"/>
    </location>
    <ligand>
        <name>Fe cation</name>
        <dbReference type="ChEBI" id="CHEBI:24875"/>
        <note>catalytic</note>
    </ligand>
</feature>
<gene>
    <name evidence="12" type="ORF">N7515_006958</name>
</gene>
<sequence length="219" mass="24587">MPFLNEVETPTPKCAFEKLVQDLGDALAPNSGLDSDNVDPKDIQRLMENYVSNSDEWTPYAPGDATRAYTRNLIDEGNRKSNLLILVWSPGKGSAIHDHVSHSVMKILKGKLQEDLYSWPDQKKIAKGEDSPPQLTKQTVYGENEVTYMSDTLGLHRISNPDPNDFAVSLHLYTPPNNALSGFSIFDERTGEARHIKQSNYYSFQGLRYDDILPSALRS</sequence>
<evidence type="ECO:0000256" key="8">
    <source>
        <dbReference type="ARBA" id="ARBA00023004"/>
    </source>
</evidence>
<reference evidence="12" key="2">
    <citation type="journal article" date="2023" name="IMA Fungus">
        <title>Comparative genomic study of the Penicillium genus elucidates a diverse pangenome and 15 lateral gene transfer events.</title>
        <authorList>
            <person name="Petersen C."/>
            <person name="Sorensen T."/>
            <person name="Nielsen M.R."/>
            <person name="Sondergaard T.E."/>
            <person name="Sorensen J.L."/>
            <person name="Fitzpatrick D.A."/>
            <person name="Frisvad J.C."/>
            <person name="Nielsen K.L."/>
        </authorList>
    </citation>
    <scope>NUCLEOTIDE SEQUENCE</scope>
    <source>
        <strain evidence="12">IBT 22155</strain>
    </source>
</reference>
<dbReference type="PANTHER" id="PTHR12918:SF1">
    <property type="entry name" value="CYSTEINE DIOXYGENASE TYPE 1"/>
    <property type="match status" value="1"/>
</dbReference>
<evidence type="ECO:0000256" key="6">
    <source>
        <dbReference type="ARBA" id="ARBA00022964"/>
    </source>
</evidence>
<proteinExistence type="inferred from homology"/>
<evidence type="ECO:0000256" key="4">
    <source>
        <dbReference type="ARBA" id="ARBA00022723"/>
    </source>
</evidence>
<protein>
    <recommendedName>
        <fullName evidence="9 11">Cysteine dioxygenase</fullName>
        <ecNumber evidence="3 11">1.13.11.20</ecNumber>
    </recommendedName>
</protein>
<feature type="binding site" evidence="10">
    <location>
        <position position="97"/>
    </location>
    <ligand>
        <name>Fe cation</name>
        <dbReference type="ChEBI" id="CHEBI:24875"/>
        <note>catalytic</note>
    </ligand>
</feature>
<evidence type="ECO:0000256" key="1">
    <source>
        <dbReference type="ARBA" id="ARBA00000629"/>
    </source>
</evidence>
<organism evidence="12 13">
    <name type="scientific">Penicillium bovifimosum</name>
    <dbReference type="NCBI Taxonomy" id="126998"/>
    <lineage>
        <taxon>Eukaryota</taxon>
        <taxon>Fungi</taxon>
        <taxon>Dikarya</taxon>
        <taxon>Ascomycota</taxon>
        <taxon>Pezizomycotina</taxon>
        <taxon>Eurotiomycetes</taxon>
        <taxon>Eurotiomycetidae</taxon>
        <taxon>Eurotiales</taxon>
        <taxon>Aspergillaceae</taxon>
        <taxon>Penicillium</taxon>
    </lineage>
</organism>
<dbReference type="EC" id="1.13.11.20" evidence="3 11"/>
<evidence type="ECO:0000256" key="2">
    <source>
        <dbReference type="ARBA" id="ARBA00006622"/>
    </source>
</evidence>
<keyword evidence="13" id="KW-1185">Reference proteome</keyword>
<evidence type="ECO:0000256" key="11">
    <source>
        <dbReference type="RuleBase" id="RU366010"/>
    </source>
</evidence>
<dbReference type="InterPro" id="IPR010300">
    <property type="entry name" value="CDO_1"/>
</dbReference>
<comment type="cofactor">
    <cofactor evidence="11">
        <name>Fe cation</name>
        <dbReference type="ChEBI" id="CHEBI:24875"/>
    </cofactor>
    <text evidence="11">Binds 1 Fe cation per subunit.</text>
</comment>
<dbReference type="RefSeq" id="XP_056521298.1">
    <property type="nucleotide sequence ID" value="XM_056667702.1"/>
</dbReference>
<dbReference type="CDD" id="cd10548">
    <property type="entry name" value="cupin_CDO"/>
    <property type="match status" value="1"/>
</dbReference>
<comment type="similarity">
    <text evidence="2 11">Belongs to the cysteine dioxygenase family.</text>
</comment>
<evidence type="ECO:0000256" key="3">
    <source>
        <dbReference type="ARBA" id="ARBA00013133"/>
    </source>
</evidence>
<keyword evidence="6 11" id="KW-0223">Dioxygenase</keyword>
<dbReference type="GeneID" id="81406872"/>
<dbReference type="GO" id="GO:0017172">
    <property type="term" value="F:cysteine dioxygenase activity"/>
    <property type="evidence" value="ECO:0007669"/>
    <property type="project" value="UniProtKB-UniRule"/>
</dbReference>
<evidence type="ECO:0000256" key="7">
    <source>
        <dbReference type="ARBA" id="ARBA00023002"/>
    </source>
</evidence>
<keyword evidence="8 10" id="KW-0408">Iron</keyword>
<keyword evidence="5" id="KW-0883">Thioether bond</keyword>
<evidence type="ECO:0000256" key="5">
    <source>
        <dbReference type="ARBA" id="ARBA00022784"/>
    </source>
</evidence>
<dbReference type="InterPro" id="IPR011051">
    <property type="entry name" value="RmlC_Cupin_sf"/>
</dbReference>
<accession>A0A9W9GVN6</accession>
<dbReference type="Gene3D" id="2.60.120.10">
    <property type="entry name" value="Jelly Rolls"/>
    <property type="match status" value="1"/>
</dbReference>
<dbReference type="Pfam" id="PF05995">
    <property type="entry name" value="CDO_I"/>
    <property type="match status" value="1"/>
</dbReference>
<dbReference type="OrthoDB" id="543511at2759"/>
<evidence type="ECO:0000313" key="13">
    <source>
        <dbReference type="Proteomes" id="UP001149079"/>
    </source>
</evidence>
<comment type="catalytic activity">
    <reaction evidence="1 11">
        <text>L-cysteine + O2 = 3-sulfino-L-alanine + H(+)</text>
        <dbReference type="Rhea" id="RHEA:20441"/>
        <dbReference type="ChEBI" id="CHEBI:15378"/>
        <dbReference type="ChEBI" id="CHEBI:15379"/>
        <dbReference type="ChEBI" id="CHEBI:35235"/>
        <dbReference type="ChEBI" id="CHEBI:61085"/>
        <dbReference type="EC" id="1.13.11.20"/>
    </reaction>
</comment>
<dbReference type="PANTHER" id="PTHR12918">
    <property type="entry name" value="CYSTEINE DIOXYGENASE"/>
    <property type="match status" value="1"/>
</dbReference>
<dbReference type="GO" id="GO:0008198">
    <property type="term" value="F:ferrous iron binding"/>
    <property type="evidence" value="ECO:0007669"/>
    <property type="project" value="TreeGrafter"/>
</dbReference>
<evidence type="ECO:0000256" key="10">
    <source>
        <dbReference type="PIRSR" id="PIRSR610300-51"/>
    </source>
</evidence>
<evidence type="ECO:0000256" key="9">
    <source>
        <dbReference type="ARBA" id="ARBA00070673"/>
    </source>
</evidence>
<dbReference type="SUPFAM" id="SSF51182">
    <property type="entry name" value="RmlC-like cupins"/>
    <property type="match status" value="1"/>
</dbReference>
<comment type="caution">
    <text evidence="12">The sequence shown here is derived from an EMBL/GenBank/DDBJ whole genome shotgun (WGS) entry which is preliminary data.</text>
</comment>